<dbReference type="RefSeq" id="WP_105959036.1">
    <property type="nucleotide sequence ID" value="NZ_PVNS01000007.1"/>
</dbReference>
<evidence type="ECO:0000259" key="2">
    <source>
        <dbReference type="Pfam" id="PF22725"/>
    </source>
</evidence>
<feature type="domain" description="Gfo/Idh/MocA-like oxidoreductase N-terminal" evidence="1">
    <location>
        <begin position="4"/>
        <end position="123"/>
    </location>
</feature>
<dbReference type="InterPro" id="IPR036291">
    <property type="entry name" value="NAD(P)-bd_dom_sf"/>
</dbReference>
<evidence type="ECO:0000313" key="4">
    <source>
        <dbReference type="Proteomes" id="UP000243650"/>
    </source>
</evidence>
<dbReference type="InterPro" id="IPR052515">
    <property type="entry name" value="Gfo/Idh/MocA_Oxidoreductase"/>
</dbReference>
<evidence type="ECO:0000259" key="1">
    <source>
        <dbReference type="Pfam" id="PF01408"/>
    </source>
</evidence>
<dbReference type="SUPFAM" id="SSF51735">
    <property type="entry name" value="NAD(P)-binding Rossmann-fold domains"/>
    <property type="match status" value="1"/>
</dbReference>
<accession>A0A2P6MH15</accession>
<dbReference type="SUPFAM" id="SSF55347">
    <property type="entry name" value="Glyceraldehyde-3-phosphate dehydrogenase-like, C-terminal domain"/>
    <property type="match status" value="1"/>
</dbReference>
<dbReference type="PANTHER" id="PTHR43249:SF1">
    <property type="entry name" value="D-GLUCOSIDE 3-DEHYDROGENASE"/>
    <property type="match status" value="1"/>
</dbReference>
<dbReference type="Pfam" id="PF01408">
    <property type="entry name" value="GFO_IDH_MocA"/>
    <property type="match status" value="1"/>
</dbReference>
<sequence>MSYQIGLVGAGYIMQKEHLPALMKEERANVLAVVSGSGQSAAEASARFDIPNVYKTEEEMYAAHDLDLVMIAVPNAYHAEAAVRAMENGVDVFCEKPPAITTAEAARMEEAASRTGRKLMYGFHHRFSQEADIVKAAAADGEIGDIYHIRVHALRRRGIPGWGTFTDVDKQGGGPLMDIGVHMLDLAFYLSGWYRPLEVSASTHYRLGRKPGVGLLGSWDPSSMSVEDFAAGFIRFEHGRSLVLETSFAANTKEEERLSVHLFGDKGGVEIDPFEMYTEKYGALLDITPAYLDQADPRSDYERQIEHILDVLEGKARPVSEPWQGTYVQQLIEAMYESAAEGRAVSLDG</sequence>
<dbReference type="AlphaFoldDB" id="A0A2P6MH15"/>
<proteinExistence type="predicted"/>
<dbReference type="GO" id="GO:0000166">
    <property type="term" value="F:nucleotide binding"/>
    <property type="evidence" value="ECO:0007669"/>
    <property type="project" value="InterPro"/>
</dbReference>
<dbReference type="Gene3D" id="3.40.50.720">
    <property type="entry name" value="NAD(P)-binding Rossmann-like Domain"/>
    <property type="match status" value="1"/>
</dbReference>
<dbReference type="InterPro" id="IPR000683">
    <property type="entry name" value="Gfo/Idh/MocA-like_OxRdtase_N"/>
</dbReference>
<dbReference type="Gene3D" id="3.30.360.10">
    <property type="entry name" value="Dihydrodipicolinate Reductase, domain 2"/>
    <property type="match status" value="1"/>
</dbReference>
<evidence type="ECO:0000313" key="3">
    <source>
        <dbReference type="EMBL" id="PRO65567.1"/>
    </source>
</evidence>
<dbReference type="InterPro" id="IPR055170">
    <property type="entry name" value="GFO_IDH_MocA-like_dom"/>
</dbReference>
<dbReference type="EMBL" id="PVNS01000007">
    <property type="protein sequence ID" value="PRO65567.1"/>
    <property type="molecule type" value="Genomic_DNA"/>
</dbReference>
<comment type="caution">
    <text evidence="3">The sequence shown here is derived from an EMBL/GenBank/DDBJ whole genome shotgun (WGS) entry which is preliminary data.</text>
</comment>
<dbReference type="PANTHER" id="PTHR43249">
    <property type="entry name" value="UDP-N-ACETYL-2-AMINO-2-DEOXY-D-GLUCURONATE OXIDASE"/>
    <property type="match status" value="1"/>
</dbReference>
<organism evidence="3 4">
    <name type="scientific">Alkalicoccus urumqiensis</name>
    <name type="common">Bacillus urumqiensis</name>
    <dbReference type="NCBI Taxonomy" id="1548213"/>
    <lineage>
        <taxon>Bacteria</taxon>
        <taxon>Bacillati</taxon>
        <taxon>Bacillota</taxon>
        <taxon>Bacilli</taxon>
        <taxon>Bacillales</taxon>
        <taxon>Bacillaceae</taxon>
        <taxon>Alkalicoccus</taxon>
    </lineage>
</organism>
<dbReference type="OrthoDB" id="9815825at2"/>
<name>A0A2P6MH15_ALKUR</name>
<protein>
    <submittedName>
        <fullName evidence="3">Gfo/Idh/MocA family oxidoreductase</fullName>
    </submittedName>
</protein>
<reference evidence="3 4" key="1">
    <citation type="submission" date="2018-03" db="EMBL/GenBank/DDBJ databases">
        <title>Bacillus urumqiensis sp. nov., a moderately haloalkaliphilic bacterium isolated from a salt lake.</title>
        <authorList>
            <person name="Zhao B."/>
            <person name="Liao Z."/>
        </authorList>
    </citation>
    <scope>NUCLEOTIDE SEQUENCE [LARGE SCALE GENOMIC DNA]</scope>
    <source>
        <strain evidence="3 4">BZ-SZ-XJ18</strain>
    </source>
</reference>
<dbReference type="Pfam" id="PF22725">
    <property type="entry name" value="GFO_IDH_MocA_C3"/>
    <property type="match status" value="1"/>
</dbReference>
<gene>
    <name evidence="3" type="ORF">C6I21_08560</name>
</gene>
<keyword evidence="4" id="KW-1185">Reference proteome</keyword>
<dbReference type="Proteomes" id="UP000243650">
    <property type="component" value="Unassembled WGS sequence"/>
</dbReference>
<feature type="domain" description="GFO/IDH/MocA-like oxidoreductase" evidence="2">
    <location>
        <begin position="134"/>
        <end position="269"/>
    </location>
</feature>